<dbReference type="InterPro" id="IPR036390">
    <property type="entry name" value="WH_DNA-bd_sf"/>
</dbReference>
<dbReference type="Proteomes" id="UP000036700">
    <property type="component" value="Chromosome"/>
</dbReference>
<dbReference type="KEGG" id="ptx:ABW99_17000"/>
<dbReference type="PRINTS" id="PR00039">
    <property type="entry name" value="HTHLYSR"/>
</dbReference>
<name>A0A0G3ERR1_9BURK</name>
<comment type="similarity">
    <text evidence="1">Belongs to the LysR transcriptional regulatory family.</text>
</comment>
<gene>
    <name evidence="6" type="ORF">ABW99_17000</name>
</gene>
<dbReference type="SUPFAM" id="SSF46785">
    <property type="entry name" value="Winged helix' DNA-binding domain"/>
    <property type="match status" value="1"/>
</dbReference>
<evidence type="ECO:0000256" key="1">
    <source>
        <dbReference type="ARBA" id="ARBA00009437"/>
    </source>
</evidence>
<keyword evidence="4" id="KW-0804">Transcription</keyword>
<evidence type="ECO:0000256" key="3">
    <source>
        <dbReference type="ARBA" id="ARBA00023125"/>
    </source>
</evidence>
<dbReference type="GO" id="GO:0032993">
    <property type="term" value="C:protein-DNA complex"/>
    <property type="evidence" value="ECO:0007669"/>
    <property type="project" value="TreeGrafter"/>
</dbReference>
<dbReference type="GO" id="GO:0003700">
    <property type="term" value="F:DNA-binding transcription factor activity"/>
    <property type="evidence" value="ECO:0007669"/>
    <property type="project" value="InterPro"/>
</dbReference>
<dbReference type="Pfam" id="PF00126">
    <property type="entry name" value="HTH_1"/>
    <property type="match status" value="1"/>
</dbReference>
<dbReference type="InterPro" id="IPR036388">
    <property type="entry name" value="WH-like_DNA-bd_sf"/>
</dbReference>
<evidence type="ECO:0000313" key="6">
    <source>
        <dbReference type="EMBL" id="AKJ69655.1"/>
    </source>
</evidence>
<evidence type="ECO:0000313" key="7">
    <source>
        <dbReference type="Proteomes" id="UP000036700"/>
    </source>
</evidence>
<dbReference type="PANTHER" id="PTHR30346">
    <property type="entry name" value="TRANSCRIPTIONAL DUAL REGULATOR HCAR-RELATED"/>
    <property type="match status" value="1"/>
</dbReference>
<dbReference type="RefSeq" id="WP_047215566.1">
    <property type="nucleotide sequence ID" value="NZ_CP011568.3"/>
</dbReference>
<keyword evidence="7" id="KW-1185">Reference proteome</keyword>
<evidence type="ECO:0000256" key="2">
    <source>
        <dbReference type="ARBA" id="ARBA00023015"/>
    </source>
</evidence>
<dbReference type="AlphaFoldDB" id="A0A0G3ERR1"/>
<feature type="domain" description="HTH lysR-type" evidence="5">
    <location>
        <begin position="1"/>
        <end position="57"/>
    </location>
</feature>
<evidence type="ECO:0000256" key="4">
    <source>
        <dbReference type="ARBA" id="ARBA00023163"/>
    </source>
</evidence>
<reference evidence="7" key="1">
    <citation type="submission" date="2015-06" db="EMBL/GenBank/DDBJ databases">
        <authorList>
            <person name="Lim Y.L."/>
            <person name="Ee R."/>
            <person name="Yong D."/>
            <person name="How K.Y."/>
            <person name="Yin W.F."/>
            <person name="Chan K.G."/>
        </authorList>
    </citation>
    <scope>NUCLEOTIDE SEQUENCE [LARGE SCALE GENOMIC DNA]</scope>
    <source>
        <strain evidence="7">DSM 25325</strain>
    </source>
</reference>
<organism evidence="6 7">
    <name type="scientific">Pandoraea thiooxydans</name>
    <dbReference type="NCBI Taxonomy" id="445709"/>
    <lineage>
        <taxon>Bacteria</taxon>
        <taxon>Pseudomonadati</taxon>
        <taxon>Pseudomonadota</taxon>
        <taxon>Betaproteobacteria</taxon>
        <taxon>Burkholderiales</taxon>
        <taxon>Burkholderiaceae</taxon>
        <taxon>Pandoraea</taxon>
    </lineage>
</organism>
<dbReference type="Gene3D" id="3.40.190.10">
    <property type="entry name" value="Periplasmic binding protein-like II"/>
    <property type="match status" value="2"/>
</dbReference>
<proteinExistence type="inferred from homology"/>
<dbReference type="FunFam" id="1.10.10.10:FF:000001">
    <property type="entry name" value="LysR family transcriptional regulator"/>
    <property type="match status" value="1"/>
</dbReference>
<keyword evidence="2" id="KW-0805">Transcription regulation</keyword>
<protein>
    <submittedName>
        <fullName evidence="6">LysR family transcriptional regulator</fullName>
    </submittedName>
</protein>
<dbReference type="PATRIC" id="fig|445709.3.peg.3593"/>
<keyword evidence="3" id="KW-0238">DNA-binding</keyword>
<dbReference type="PANTHER" id="PTHR30346:SF28">
    <property type="entry name" value="HTH-TYPE TRANSCRIPTIONAL REGULATOR CYNR"/>
    <property type="match status" value="1"/>
</dbReference>
<dbReference type="Pfam" id="PF03466">
    <property type="entry name" value="LysR_substrate"/>
    <property type="match status" value="1"/>
</dbReference>
<dbReference type="InterPro" id="IPR000847">
    <property type="entry name" value="LysR_HTH_N"/>
</dbReference>
<dbReference type="SUPFAM" id="SSF53850">
    <property type="entry name" value="Periplasmic binding protein-like II"/>
    <property type="match status" value="1"/>
</dbReference>
<dbReference type="EMBL" id="CP011568">
    <property type="protein sequence ID" value="AKJ69655.1"/>
    <property type="molecule type" value="Genomic_DNA"/>
</dbReference>
<dbReference type="STRING" id="445709.ABW99_17000"/>
<accession>A0A0G3ERR1</accession>
<evidence type="ECO:0000259" key="5">
    <source>
        <dbReference type="PROSITE" id="PS50931"/>
    </source>
</evidence>
<dbReference type="PROSITE" id="PS50931">
    <property type="entry name" value="HTH_LYSR"/>
    <property type="match status" value="1"/>
</dbReference>
<dbReference type="GO" id="GO:0003677">
    <property type="term" value="F:DNA binding"/>
    <property type="evidence" value="ECO:0007669"/>
    <property type="project" value="UniProtKB-KW"/>
</dbReference>
<sequence length="305" mass="32887">MLTELRTFIAVCRLGTFQAAGDRIGLTQSAVSSQIKRLEESLGFALFERTGRAAILNPAGQATLPRAEEICALYDKLAELPGETMVAGMMRIGAIASVHATLLPRALAALRVRFAFLRIHVIPGLSISLMDALDTGQIDAAIIIKPPFGLPQDMTWQPLIREPYVLLVPNQVKGDDWRKILRENPFLRYERTSFGGRSVERFLRREGLTVCDAIELDEIAGLINLVAIGMGVALIPLAAANLPLPKKVRVVPLGEQSFHREIGVLQPNPRGAPAAASVLLECLLAASAGMPGSLANRKSLDQGSG</sequence>
<dbReference type="Gene3D" id="1.10.10.10">
    <property type="entry name" value="Winged helix-like DNA-binding domain superfamily/Winged helix DNA-binding domain"/>
    <property type="match status" value="1"/>
</dbReference>
<dbReference type="OrthoDB" id="9803735at2"/>
<dbReference type="CDD" id="cd08427">
    <property type="entry name" value="PBP2_LTTR_like_2"/>
    <property type="match status" value="1"/>
</dbReference>
<dbReference type="InterPro" id="IPR005119">
    <property type="entry name" value="LysR_subst-bd"/>
</dbReference>